<gene>
    <name evidence="7" type="ordered locus">STHERM_c17140</name>
</gene>
<evidence type="ECO:0000256" key="3">
    <source>
        <dbReference type="ARBA" id="ARBA00022679"/>
    </source>
</evidence>
<evidence type="ECO:0000256" key="4">
    <source>
        <dbReference type="ARBA" id="ARBA00022723"/>
    </source>
</evidence>
<name>E0RNY8_WINT6</name>
<evidence type="ECO:0000313" key="8">
    <source>
        <dbReference type="Proteomes" id="UP000001296"/>
    </source>
</evidence>
<dbReference type="Proteomes" id="UP000001296">
    <property type="component" value="Chromosome"/>
</dbReference>
<evidence type="ECO:0000256" key="6">
    <source>
        <dbReference type="RuleBase" id="RU004466"/>
    </source>
</evidence>
<protein>
    <submittedName>
        <fullName evidence="7">Putative polyprenyl synthetase</fullName>
    </submittedName>
</protein>
<organism evidence="7 8">
    <name type="scientific">Winmispira thermophila (strain ATCC 49972 / DSM 6192 / RI 19.B1)</name>
    <name type="common">Spirochaeta thermophila</name>
    <dbReference type="NCBI Taxonomy" id="665571"/>
    <lineage>
        <taxon>Bacteria</taxon>
        <taxon>Pseudomonadati</taxon>
        <taxon>Spirochaetota</taxon>
        <taxon>Spirochaetia</taxon>
        <taxon>Winmispirales</taxon>
        <taxon>Winmispiraceae</taxon>
        <taxon>Winmispira</taxon>
    </lineage>
</organism>
<dbReference type="PANTHER" id="PTHR12001:SF85">
    <property type="entry name" value="SHORT CHAIN ISOPRENYL DIPHOSPHATE SYNTHASE"/>
    <property type="match status" value="1"/>
</dbReference>
<dbReference type="eggNOG" id="COG0142">
    <property type="taxonomic scope" value="Bacteria"/>
</dbReference>
<comment type="cofactor">
    <cofactor evidence="1">
        <name>Mg(2+)</name>
        <dbReference type="ChEBI" id="CHEBI:18420"/>
    </cofactor>
</comment>
<dbReference type="PaxDb" id="665571-STHERM_c17140"/>
<accession>E0RNY8</accession>
<proteinExistence type="inferred from homology"/>
<dbReference type="InterPro" id="IPR000092">
    <property type="entry name" value="Polyprenyl_synt"/>
</dbReference>
<dbReference type="HOGENOM" id="CLU_014015_2_1_12"/>
<dbReference type="InterPro" id="IPR008949">
    <property type="entry name" value="Isoprenoid_synthase_dom_sf"/>
</dbReference>
<dbReference type="Pfam" id="PF00348">
    <property type="entry name" value="polyprenyl_synt"/>
    <property type="match status" value="1"/>
</dbReference>
<dbReference type="CDD" id="cd00685">
    <property type="entry name" value="Trans_IPPS_HT"/>
    <property type="match status" value="1"/>
</dbReference>
<dbReference type="SFLD" id="SFLDS00005">
    <property type="entry name" value="Isoprenoid_Synthase_Type_I"/>
    <property type="match status" value="1"/>
</dbReference>
<dbReference type="InterPro" id="IPR033749">
    <property type="entry name" value="Polyprenyl_synt_CS"/>
</dbReference>
<keyword evidence="3 6" id="KW-0808">Transferase</keyword>
<keyword evidence="4" id="KW-0479">Metal-binding</keyword>
<dbReference type="SUPFAM" id="SSF48576">
    <property type="entry name" value="Terpenoid synthases"/>
    <property type="match status" value="1"/>
</dbReference>
<dbReference type="EMBL" id="CP001698">
    <property type="protein sequence ID" value="ADN02650.1"/>
    <property type="molecule type" value="Genomic_DNA"/>
</dbReference>
<evidence type="ECO:0000313" key="7">
    <source>
        <dbReference type="EMBL" id="ADN02650.1"/>
    </source>
</evidence>
<comment type="similarity">
    <text evidence="2 6">Belongs to the FPP/GGPP synthase family.</text>
</comment>
<reference evidence="7 8" key="2">
    <citation type="journal article" date="2010" name="J. Bacteriol.">
        <title>Genome sequence of the polysaccharide-degrading, thermophilic anaerobe Spirochaeta thermophila DSM 6192.</title>
        <authorList>
            <person name="Angelov A."/>
            <person name="Liebl S."/>
            <person name="Ballschmiter M."/>
            <person name="Bomeke M."/>
            <person name="Lehmann R."/>
            <person name="Liesegang H."/>
            <person name="Daniel R."/>
            <person name="Liebl W."/>
        </authorList>
    </citation>
    <scope>NUCLEOTIDE SEQUENCE [LARGE SCALE GENOMIC DNA]</scope>
    <source>
        <strain evidence="8">ATCC 49972 / DSM 6192 / RI 19.B1</strain>
    </source>
</reference>
<dbReference type="GO" id="GO:0046872">
    <property type="term" value="F:metal ion binding"/>
    <property type="evidence" value="ECO:0007669"/>
    <property type="project" value="UniProtKB-KW"/>
</dbReference>
<dbReference type="PROSITE" id="PS00723">
    <property type="entry name" value="POLYPRENYL_SYNTHASE_1"/>
    <property type="match status" value="1"/>
</dbReference>
<dbReference type="AlphaFoldDB" id="E0RNY8"/>
<keyword evidence="5" id="KW-0460">Magnesium</keyword>
<dbReference type="GO" id="GO:0004659">
    <property type="term" value="F:prenyltransferase activity"/>
    <property type="evidence" value="ECO:0007669"/>
    <property type="project" value="InterPro"/>
</dbReference>
<evidence type="ECO:0000256" key="5">
    <source>
        <dbReference type="ARBA" id="ARBA00022842"/>
    </source>
</evidence>
<evidence type="ECO:0000256" key="1">
    <source>
        <dbReference type="ARBA" id="ARBA00001946"/>
    </source>
</evidence>
<sequence>MRSLHKGEAIRSMLNLEVCMGDVSLWQDLYARARGAIEGVLEEGEEMARRVVSGTGRWGEDAVGRLFGFARRGKLVRGALVWAGAGVCGGAPEEWCARVGAALELFQSGLLVHDDVMDRDRVRRGGPSMFAQYEGRAGEEGVREARRVGEALAVCVGDVAFFLGFGLLAGVGRGEAMRDALLRCVAEEYARVGVAQMDDVWYGAAGEGVRLEDVLRVYRYKTGRYTFSVPLSLGALLAGADEGVRGALEEVGELLGVVFQIRDDELGLFGSEEEIGKPAGSDVREGKRTVFWVLLRERLEGEERRRLDGVWGGEVGEEELGWVRRMVEERGVREEVGRLVEGYVRRVEERVAGLGVGEEGRRLIEELAAFNLRRRA</sequence>
<dbReference type="PANTHER" id="PTHR12001">
    <property type="entry name" value="GERANYLGERANYL PYROPHOSPHATE SYNTHASE"/>
    <property type="match status" value="1"/>
</dbReference>
<dbReference type="Gene3D" id="1.10.600.10">
    <property type="entry name" value="Farnesyl Diphosphate Synthase"/>
    <property type="match status" value="1"/>
</dbReference>
<dbReference type="KEGG" id="sta:STHERM_c17140"/>
<reference key="1">
    <citation type="submission" date="2009-08" db="EMBL/GenBank/DDBJ databases">
        <title>The genome sequence of Spirochaeta thermophila DSM6192.</title>
        <authorList>
            <person name="Angelov A."/>
            <person name="Mientus M."/>
            <person name="Wittenberg S."/>
            <person name="Lehmann R."/>
            <person name="Liesegang H."/>
            <person name="Daniel R."/>
            <person name="Liebl W."/>
        </authorList>
    </citation>
    <scope>NUCLEOTIDE SEQUENCE</scope>
    <source>
        <strain>DSM 6192</strain>
    </source>
</reference>
<evidence type="ECO:0000256" key="2">
    <source>
        <dbReference type="ARBA" id="ARBA00006706"/>
    </source>
</evidence>
<dbReference type="GO" id="GO:0008299">
    <property type="term" value="P:isoprenoid biosynthetic process"/>
    <property type="evidence" value="ECO:0007669"/>
    <property type="project" value="InterPro"/>
</dbReference>